<name>A0A1C7ND41_9FUNG</name>
<dbReference type="OrthoDB" id="2278653at2759"/>
<organism evidence="1 2">
    <name type="scientific">Choanephora cucurbitarum</name>
    <dbReference type="NCBI Taxonomy" id="101091"/>
    <lineage>
        <taxon>Eukaryota</taxon>
        <taxon>Fungi</taxon>
        <taxon>Fungi incertae sedis</taxon>
        <taxon>Mucoromycota</taxon>
        <taxon>Mucoromycotina</taxon>
        <taxon>Mucoromycetes</taxon>
        <taxon>Mucorales</taxon>
        <taxon>Mucorineae</taxon>
        <taxon>Choanephoraceae</taxon>
        <taxon>Choanephoroideae</taxon>
        <taxon>Choanephora</taxon>
    </lineage>
</organism>
<accession>A0A1C7ND41</accession>
<comment type="caution">
    <text evidence="1">The sequence shown here is derived from an EMBL/GenBank/DDBJ whole genome shotgun (WGS) entry which is preliminary data.</text>
</comment>
<evidence type="ECO:0000313" key="1">
    <source>
        <dbReference type="EMBL" id="OBZ86669.1"/>
    </source>
</evidence>
<dbReference type="InParanoid" id="A0A1C7ND41"/>
<protein>
    <submittedName>
        <fullName evidence="1">Uncharacterized protein</fullName>
    </submittedName>
</protein>
<evidence type="ECO:0000313" key="2">
    <source>
        <dbReference type="Proteomes" id="UP000093000"/>
    </source>
</evidence>
<dbReference type="AlphaFoldDB" id="A0A1C7ND41"/>
<keyword evidence="2" id="KW-1185">Reference proteome</keyword>
<sequence>MSTRAAASHLNINVKKKDSVATQDFIQRASGSIRPIGRPPTLTEGHREFMVEWADSNTDSVTQLC</sequence>
<dbReference type="Proteomes" id="UP000093000">
    <property type="component" value="Unassembled WGS sequence"/>
</dbReference>
<gene>
    <name evidence="1" type="ORF">A0J61_05277</name>
</gene>
<dbReference type="EMBL" id="LUGH01000281">
    <property type="protein sequence ID" value="OBZ86669.1"/>
    <property type="molecule type" value="Genomic_DNA"/>
</dbReference>
<reference evidence="1 2" key="1">
    <citation type="submission" date="2016-03" db="EMBL/GenBank/DDBJ databases">
        <title>Choanephora cucurbitarum.</title>
        <authorList>
            <person name="Min B."/>
            <person name="Park H."/>
            <person name="Park J.-H."/>
            <person name="Shin H.-D."/>
            <person name="Choi I.-G."/>
        </authorList>
    </citation>
    <scope>NUCLEOTIDE SEQUENCE [LARGE SCALE GENOMIC DNA]</scope>
    <source>
        <strain evidence="1 2">KUS-F28377</strain>
    </source>
</reference>
<proteinExistence type="predicted"/>